<feature type="repeat" description="ANK" evidence="3">
    <location>
        <begin position="539"/>
        <end position="571"/>
    </location>
</feature>
<dbReference type="Pfam" id="PF12796">
    <property type="entry name" value="Ank_2"/>
    <property type="match status" value="3"/>
</dbReference>
<keyword evidence="6" id="KW-1185">Reference proteome</keyword>
<feature type="compositionally biased region" description="Polar residues" evidence="4">
    <location>
        <begin position="28"/>
        <end position="43"/>
    </location>
</feature>
<feature type="repeat" description="ANK" evidence="3">
    <location>
        <begin position="473"/>
        <end position="505"/>
    </location>
</feature>
<feature type="compositionally biased region" description="Polar residues" evidence="4">
    <location>
        <begin position="698"/>
        <end position="710"/>
    </location>
</feature>
<dbReference type="PANTHER" id="PTHR24198:SF165">
    <property type="entry name" value="ANKYRIN REPEAT-CONTAINING PROTEIN-RELATED"/>
    <property type="match status" value="1"/>
</dbReference>
<evidence type="ECO:0000313" key="6">
    <source>
        <dbReference type="Proteomes" id="UP001515480"/>
    </source>
</evidence>
<proteinExistence type="predicted"/>
<feature type="region of interest" description="Disordered" evidence="4">
    <location>
        <begin position="94"/>
        <end position="113"/>
    </location>
</feature>
<dbReference type="EMBL" id="JBGBPQ010000012">
    <property type="protein sequence ID" value="KAL1515064.1"/>
    <property type="molecule type" value="Genomic_DNA"/>
</dbReference>
<feature type="region of interest" description="Disordered" evidence="4">
    <location>
        <begin position="1"/>
        <end position="77"/>
    </location>
</feature>
<dbReference type="Proteomes" id="UP001515480">
    <property type="component" value="Unassembled WGS sequence"/>
</dbReference>
<dbReference type="PROSITE" id="PS50297">
    <property type="entry name" value="ANK_REP_REGION"/>
    <property type="match status" value="4"/>
</dbReference>
<dbReference type="InterPro" id="IPR036770">
    <property type="entry name" value="Ankyrin_rpt-contain_sf"/>
</dbReference>
<dbReference type="AlphaFoldDB" id="A0AB34J920"/>
<dbReference type="InterPro" id="IPR002110">
    <property type="entry name" value="Ankyrin_rpt"/>
</dbReference>
<evidence type="ECO:0000256" key="2">
    <source>
        <dbReference type="ARBA" id="ARBA00023043"/>
    </source>
</evidence>
<dbReference type="SMART" id="SM00248">
    <property type="entry name" value="ANK"/>
    <property type="match status" value="7"/>
</dbReference>
<sequence length="710" mass="77141">MAGDDLSSDDEVVPSGPSGRRGKLATYNAATVSAMHQQESQPAGAQEPSSPPLSPTKANSRRQASAKRAVPRGSPWFQSLFSGGRSITRHARISERATEQQTSGIQREKSTRNNLRHHVKTDEFDDLHHTPDEPRRIAEVLQAGSLAFEVLQGQPPQLLGHAPMIRKAAFKAQRTGEHAVAFNLLLLAIQYDPVPPEALADIDTALKRVGMMKVTAMQRAKLVVARYLAMHKSLERKEWQRLLVHLGTNTEWTDDATPALVELVCMLLGRGNTFVKNEAVLCWEESGRCWVKGHMAEPGTDTQKRRVVIHQHKPGKAFEMAGRVHVLPRWAVLHDCEEKSYVPGMMLNEAAEKGNTLVVQELLKREVSPFEADCNANTPLLYAAVGCHQGCITSLLEAGASAEVPNVHKMSPIDVALVQGNPALRRLMRPSFSDLDVTEAAVDRSHLYAAAKGDVRGAEALKKVANIDETAANGVTALMLAARQGHLEMVKKLLSMKASVSARSTHGCTALSMAAEEGHAQVADVLVEHGSDVAQLDNKNYTPLMRAAENGHSDAVKYLLTHGSPVDLVNDQGSTALMLAAWNGSQTCVELLLKGGASSSITRKYKEREEEYTALCFATTAGHVRTIHSLLVHGDTPEQQKIKLAIAIAAELQHDTAQETLECYEGETEAHFVSPTGRYQHQKGVKGGGGVPNKRKSAPNSPQKQNAVSI</sequence>
<evidence type="ECO:0000256" key="4">
    <source>
        <dbReference type="SAM" id="MobiDB-lite"/>
    </source>
</evidence>
<dbReference type="Gene3D" id="1.25.40.20">
    <property type="entry name" value="Ankyrin repeat-containing domain"/>
    <property type="match status" value="1"/>
</dbReference>
<feature type="compositionally biased region" description="Acidic residues" evidence="4">
    <location>
        <begin position="1"/>
        <end position="12"/>
    </location>
</feature>
<comment type="caution">
    <text evidence="5">The sequence shown here is derived from an EMBL/GenBank/DDBJ whole genome shotgun (WGS) entry which is preliminary data.</text>
</comment>
<dbReference type="PROSITE" id="PS50088">
    <property type="entry name" value="ANK_REPEAT"/>
    <property type="match status" value="4"/>
</dbReference>
<evidence type="ECO:0000313" key="5">
    <source>
        <dbReference type="EMBL" id="KAL1515064.1"/>
    </source>
</evidence>
<dbReference type="SUPFAM" id="SSF48403">
    <property type="entry name" value="Ankyrin repeat"/>
    <property type="match status" value="1"/>
</dbReference>
<keyword evidence="1" id="KW-0677">Repeat</keyword>
<organism evidence="5 6">
    <name type="scientific">Prymnesium parvum</name>
    <name type="common">Toxic golden alga</name>
    <dbReference type="NCBI Taxonomy" id="97485"/>
    <lineage>
        <taxon>Eukaryota</taxon>
        <taxon>Haptista</taxon>
        <taxon>Haptophyta</taxon>
        <taxon>Prymnesiophyceae</taxon>
        <taxon>Prymnesiales</taxon>
        <taxon>Prymnesiaceae</taxon>
        <taxon>Prymnesium</taxon>
    </lineage>
</organism>
<feature type="repeat" description="ANK" evidence="3">
    <location>
        <begin position="506"/>
        <end position="538"/>
    </location>
</feature>
<evidence type="ECO:0000256" key="3">
    <source>
        <dbReference type="PROSITE-ProRule" id="PRU00023"/>
    </source>
</evidence>
<reference evidence="5 6" key="1">
    <citation type="journal article" date="2024" name="Science">
        <title>Giant polyketide synthase enzymes in the biosynthesis of giant marine polyether toxins.</title>
        <authorList>
            <person name="Fallon T.R."/>
            <person name="Shende V.V."/>
            <person name="Wierzbicki I.H."/>
            <person name="Pendleton A.L."/>
            <person name="Watervoot N.F."/>
            <person name="Auber R.P."/>
            <person name="Gonzalez D.J."/>
            <person name="Wisecaver J.H."/>
            <person name="Moore B.S."/>
        </authorList>
    </citation>
    <scope>NUCLEOTIDE SEQUENCE [LARGE SCALE GENOMIC DNA]</scope>
    <source>
        <strain evidence="5 6">12B1</strain>
    </source>
</reference>
<feature type="repeat" description="ANK" evidence="3">
    <location>
        <begin position="572"/>
        <end position="604"/>
    </location>
</feature>
<dbReference type="PANTHER" id="PTHR24198">
    <property type="entry name" value="ANKYRIN REPEAT AND PROTEIN KINASE DOMAIN-CONTAINING PROTEIN"/>
    <property type="match status" value="1"/>
</dbReference>
<gene>
    <name evidence="5" type="ORF">AB1Y20_004129</name>
</gene>
<evidence type="ECO:0000256" key="1">
    <source>
        <dbReference type="ARBA" id="ARBA00022737"/>
    </source>
</evidence>
<feature type="region of interest" description="Disordered" evidence="4">
    <location>
        <begin position="676"/>
        <end position="710"/>
    </location>
</feature>
<accession>A0AB34J920</accession>
<name>A0AB34J920_PRYPA</name>
<keyword evidence="2 3" id="KW-0040">ANK repeat</keyword>
<protein>
    <submittedName>
        <fullName evidence="5">Uncharacterized protein</fullName>
    </submittedName>
</protein>